<evidence type="ECO:0000259" key="3">
    <source>
        <dbReference type="Pfam" id="PF25053"/>
    </source>
</evidence>
<dbReference type="AlphaFoldDB" id="A0A167URV8"/>
<proteinExistence type="predicted"/>
<dbReference type="Pfam" id="PF24883">
    <property type="entry name" value="NPHP3_N"/>
    <property type="match status" value="1"/>
</dbReference>
<gene>
    <name evidence="4" type="ORF">EN45_081780</name>
</gene>
<dbReference type="PhylomeDB" id="A0A167URV8"/>
<evidence type="ECO:0000259" key="2">
    <source>
        <dbReference type="Pfam" id="PF24883"/>
    </source>
</evidence>
<dbReference type="EMBL" id="CM002799">
    <property type="protein sequence ID" value="KZN89566.1"/>
    <property type="molecule type" value="Genomic_DNA"/>
</dbReference>
<feature type="domain" description="Nephrocystin 3-like N-terminal" evidence="2">
    <location>
        <begin position="250"/>
        <end position="417"/>
    </location>
</feature>
<name>A0A167URV8_PENCH</name>
<feature type="domain" description="DUF7791" evidence="3">
    <location>
        <begin position="526"/>
        <end position="659"/>
    </location>
</feature>
<accession>A0A167URV8</accession>
<organism evidence="4">
    <name type="scientific">Penicillium chrysogenum</name>
    <name type="common">Penicillium notatum</name>
    <dbReference type="NCBI Taxonomy" id="5076"/>
    <lineage>
        <taxon>Eukaryota</taxon>
        <taxon>Fungi</taxon>
        <taxon>Dikarya</taxon>
        <taxon>Ascomycota</taxon>
        <taxon>Pezizomycotina</taxon>
        <taxon>Eurotiomycetes</taxon>
        <taxon>Eurotiomycetidae</taxon>
        <taxon>Eurotiales</taxon>
        <taxon>Aspergillaceae</taxon>
        <taxon>Penicillium</taxon>
        <taxon>Penicillium chrysogenum species complex</taxon>
    </lineage>
</organism>
<dbReference type="InterPro" id="IPR056884">
    <property type="entry name" value="NPHP3-like_N"/>
</dbReference>
<evidence type="ECO:0000256" key="1">
    <source>
        <dbReference type="ARBA" id="ARBA00022737"/>
    </source>
</evidence>
<keyword evidence="1" id="KW-0677">Repeat</keyword>
<sequence length="940" mass="108280">MADPLSILSVAASITQFLDLGYRLIKGVKEIHDSAQGALEEVAELKLVAEDIKNLNQDFTSNLSSSRPLSKDDIAIRALAGKCNALADELLRELRPLTLPPDTSHRMLQSARVSIRHLLAWKDIVKIRERLSIVETQLRERVARATQKDQRSSIRLILDNLRRENEDTLSQSSSTTLELECEGFNTLVSAADRPPKKRDYDITLNALHSSLVALLDEGRALGHRQSVIQSLSFKAMKKRQDQIDTAHFKTLDWAFDRSKTTFVQWLEERQGLYWVNGQAGSGKSTLMKYLSDHQNTRDALHLWAGEHKLFIASFYFWNAGVDMQKSQLGLLQSILHQIFRFEPRLVGDICPEHQGSETWAITELMDAFSRLGHTAPSAKFCLFIDGLDEYDGEEVEIIRVLKSLARSKNFKICASSRPWMAFEEELSCPDWMFVLQDFTKNDMKNYVKSTLLENDKFKSLAERDPRCNSLIPEISQRAKGVWLWVFLVVRDLLRDITSRETYDTLEKRLDSLPQELNEYFSRIMDRIDPFFRVDTARIFLIAVESVRPFPLFSLSFLKHESRDRDYALNMQVKTATVDEISAVCADWRPRLQTRCGDLLSVQKDDSEPAFFGTTVDFIHRTARDFLRDNHHIIFQRYVLKDFCGKKTLSRMLLAMLKAYPIENFVEAANGLFNLVDEILYYTYELEQMSQATSQFPILDDIDAVMSIYARGERNHWTNGRDSPTSTRYVQWTERGQCNFLALTIQARLRLYVQHVLDADRGLLKKKGRPLLDYALRPTRVTPSDLPYSHEREYAGIEKDLVSVLLDRDADPNEIVHIYGGRTPWQLFVLYCYERCKDFPANDNPYFDVARLLIHHRVDLDQVVHFPPIKTHAGTTARYKTEITIETSQAPARELLSEVFTSKQMMDLESTMQQVNLERQRQNAGWLGWISDIITGKASTV</sequence>
<dbReference type="Gene3D" id="3.40.50.300">
    <property type="entry name" value="P-loop containing nucleotide triphosphate hydrolases"/>
    <property type="match status" value="1"/>
</dbReference>
<dbReference type="PANTHER" id="PTHR10039:SF5">
    <property type="entry name" value="NACHT DOMAIN-CONTAINING PROTEIN"/>
    <property type="match status" value="1"/>
</dbReference>
<dbReference type="PANTHER" id="PTHR10039">
    <property type="entry name" value="AMELOGENIN"/>
    <property type="match status" value="1"/>
</dbReference>
<dbReference type="Pfam" id="PF25053">
    <property type="entry name" value="DUF7791"/>
    <property type="match status" value="1"/>
</dbReference>
<dbReference type="InterPro" id="IPR056693">
    <property type="entry name" value="DUF7791"/>
</dbReference>
<protein>
    <submittedName>
        <fullName evidence="4">Uncharacterized protein</fullName>
    </submittedName>
</protein>
<dbReference type="SUPFAM" id="SSF52540">
    <property type="entry name" value="P-loop containing nucleoside triphosphate hydrolases"/>
    <property type="match status" value="1"/>
</dbReference>
<dbReference type="InterPro" id="IPR027417">
    <property type="entry name" value="P-loop_NTPase"/>
</dbReference>
<reference evidence="4" key="1">
    <citation type="journal article" date="2014" name="Genome Announc.">
        <title>Complete sequencing and chromosome-scale genome assembly of the industrial progenitor strain P2niaD18 from the penicillin producer Penicillium chrysogenum.</title>
        <authorList>
            <person name="Specht T."/>
            <person name="Dahlmann T.A."/>
            <person name="Zadra I."/>
            <person name="Kurnsteiner H."/>
            <person name="Kuck U."/>
        </authorList>
    </citation>
    <scope>NUCLEOTIDE SEQUENCE [LARGE SCALE GENOMIC DNA]</scope>
    <source>
        <strain evidence="4">P2niaD18</strain>
    </source>
</reference>
<evidence type="ECO:0000313" key="4">
    <source>
        <dbReference type="EMBL" id="KZN89566.1"/>
    </source>
</evidence>
<dbReference type="Proteomes" id="UP000076449">
    <property type="component" value="Chromosome II"/>
</dbReference>